<gene>
    <name evidence="3" type="ORF">GPAL_1626</name>
</gene>
<dbReference type="GO" id="GO:0000160">
    <property type="term" value="P:phosphorelay signal transduction system"/>
    <property type="evidence" value="ECO:0007669"/>
    <property type="project" value="InterPro"/>
</dbReference>
<dbReference type="EMBL" id="BAEQ01000024">
    <property type="protein sequence ID" value="GAC28490.1"/>
    <property type="molecule type" value="Genomic_DNA"/>
</dbReference>
<keyword evidence="4" id="KW-1185">Reference proteome</keyword>
<comment type="caution">
    <text evidence="1">Lacks conserved residue(s) required for the propagation of feature annotation.</text>
</comment>
<evidence type="ECO:0000256" key="1">
    <source>
        <dbReference type="PROSITE-ProRule" id="PRU00169"/>
    </source>
</evidence>
<dbReference type="InterPro" id="IPR011006">
    <property type="entry name" value="CheY-like_superfamily"/>
</dbReference>
<dbReference type="AlphaFoldDB" id="K6ZYW9"/>
<comment type="caution">
    <text evidence="3">The sequence shown here is derived from an EMBL/GenBank/DDBJ whole genome shotgun (WGS) entry which is preliminary data.</text>
</comment>
<evidence type="ECO:0000259" key="2">
    <source>
        <dbReference type="PROSITE" id="PS50110"/>
    </source>
</evidence>
<sequence>MLKNTKLVLVVDDSKVQCDILSALLKKQGYEVLLAYNVVQAVEM</sequence>
<dbReference type="SUPFAM" id="SSF52172">
    <property type="entry name" value="CheY-like"/>
    <property type="match status" value="1"/>
</dbReference>
<evidence type="ECO:0000313" key="4">
    <source>
        <dbReference type="Proteomes" id="UP000006251"/>
    </source>
</evidence>
<accession>K6ZYW9</accession>
<dbReference type="Gene3D" id="3.40.50.2300">
    <property type="match status" value="1"/>
</dbReference>
<evidence type="ECO:0000313" key="3">
    <source>
        <dbReference type="EMBL" id="GAC28490.1"/>
    </source>
</evidence>
<name>K6ZYW9_9ALTE</name>
<protein>
    <recommendedName>
        <fullName evidence="2">Response regulatory domain-containing protein</fullName>
    </recommendedName>
</protein>
<reference evidence="4" key="1">
    <citation type="journal article" date="2014" name="Environ. Microbiol.">
        <title>Comparative genomics of the marine bacterial genus Glaciecola reveals the high degree of genomic diversity and genomic characteristic for cold adaptation.</title>
        <authorList>
            <person name="Qin Q.L."/>
            <person name="Xie B.B."/>
            <person name="Yu Y."/>
            <person name="Shu Y.L."/>
            <person name="Rong J.C."/>
            <person name="Zhang Y.J."/>
            <person name="Zhao D.L."/>
            <person name="Chen X.L."/>
            <person name="Zhang X.Y."/>
            <person name="Chen B."/>
            <person name="Zhou B.C."/>
            <person name="Zhang Y.Z."/>
        </authorList>
    </citation>
    <scope>NUCLEOTIDE SEQUENCE [LARGE SCALE GENOMIC DNA]</scope>
    <source>
        <strain evidence="4">ACAM 615</strain>
    </source>
</reference>
<proteinExistence type="predicted"/>
<organism evidence="3 4">
    <name type="scientific">Brumicola pallidula DSM 14239 = ACAM 615</name>
    <dbReference type="NCBI Taxonomy" id="1121922"/>
    <lineage>
        <taxon>Bacteria</taxon>
        <taxon>Pseudomonadati</taxon>
        <taxon>Pseudomonadota</taxon>
        <taxon>Gammaproteobacteria</taxon>
        <taxon>Alteromonadales</taxon>
        <taxon>Alteromonadaceae</taxon>
        <taxon>Brumicola</taxon>
    </lineage>
</organism>
<dbReference type="InterPro" id="IPR001789">
    <property type="entry name" value="Sig_transdc_resp-reg_receiver"/>
</dbReference>
<dbReference type="Proteomes" id="UP000006251">
    <property type="component" value="Unassembled WGS sequence"/>
</dbReference>
<feature type="domain" description="Response regulatory" evidence="2">
    <location>
        <begin position="7"/>
        <end position="44"/>
    </location>
</feature>
<dbReference type="PROSITE" id="PS50110">
    <property type="entry name" value="RESPONSE_REGULATORY"/>
    <property type="match status" value="1"/>
</dbReference>